<accession>A0A480ARN0</accession>
<dbReference type="SUPFAM" id="SSF90002">
    <property type="entry name" value="Hypothetical protein YjiA, C-terminal domain"/>
    <property type="match status" value="1"/>
</dbReference>
<dbReference type="PANTHER" id="PTHR13748">
    <property type="entry name" value="COBW-RELATED"/>
    <property type="match status" value="1"/>
</dbReference>
<protein>
    <submittedName>
        <fullName evidence="3">Cobalamin synthesis protein P47K</fullName>
    </submittedName>
</protein>
<proteinExistence type="predicted"/>
<dbReference type="InterPro" id="IPR051316">
    <property type="entry name" value="Zinc-reg_GTPase_activator"/>
</dbReference>
<dbReference type="InterPro" id="IPR011629">
    <property type="entry name" value="CobW-like_C"/>
</dbReference>
<dbReference type="CDD" id="cd03112">
    <property type="entry name" value="CobW-like"/>
    <property type="match status" value="1"/>
</dbReference>
<evidence type="ECO:0000313" key="4">
    <source>
        <dbReference type="Proteomes" id="UP000301751"/>
    </source>
</evidence>
<dbReference type="Pfam" id="PF07683">
    <property type="entry name" value="CobW_C"/>
    <property type="match status" value="1"/>
</dbReference>
<reference evidence="4" key="1">
    <citation type="submission" date="2019-03" db="EMBL/GenBank/DDBJ databases">
        <title>Aquabacterium pictum sp.nov., the first bacteriochlorophyll a-containing freshwater bacterium in the genus Aquabacterium of the class Betaproteobacteria.</title>
        <authorList>
            <person name="Hirose S."/>
            <person name="Tank M."/>
            <person name="Hara E."/>
            <person name="Tamaki H."/>
            <person name="Takaichi S."/>
            <person name="Haruta S."/>
            <person name="Hanada S."/>
        </authorList>
    </citation>
    <scope>NUCLEOTIDE SEQUENCE [LARGE SCALE GENOMIC DNA]</scope>
    <source>
        <strain evidence="4">W35</strain>
    </source>
</reference>
<dbReference type="InterPro" id="IPR003495">
    <property type="entry name" value="CobW/HypB/UreG_nucleotide-bd"/>
</dbReference>
<dbReference type="SUPFAM" id="SSF52540">
    <property type="entry name" value="P-loop containing nucleoside triphosphate hydrolases"/>
    <property type="match status" value="1"/>
</dbReference>
<gene>
    <name evidence="3" type="ORF">AQPW35_17730</name>
</gene>
<dbReference type="AlphaFoldDB" id="A0A480ARN0"/>
<dbReference type="InterPro" id="IPR027417">
    <property type="entry name" value="P-loop_NTPase"/>
</dbReference>
<dbReference type="GO" id="GO:0005737">
    <property type="term" value="C:cytoplasm"/>
    <property type="evidence" value="ECO:0007669"/>
    <property type="project" value="TreeGrafter"/>
</dbReference>
<comment type="caution">
    <text evidence="3">The sequence shown here is derived from an EMBL/GenBank/DDBJ whole genome shotgun (WGS) entry which is preliminary data.</text>
</comment>
<name>A0A480ARN0_9BURK</name>
<evidence type="ECO:0000256" key="1">
    <source>
        <dbReference type="ARBA" id="ARBA00045658"/>
    </source>
</evidence>
<organism evidence="3 4">
    <name type="scientific">Pseudaquabacterium pictum</name>
    <dbReference type="NCBI Taxonomy" id="2315236"/>
    <lineage>
        <taxon>Bacteria</taxon>
        <taxon>Pseudomonadati</taxon>
        <taxon>Pseudomonadota</taxon>
        <taxon>Betaproteobacteria</taxon>
        <taxon>Burkholderiales</taxon>
        <taxon>Sphaerotilaceae</taxon>
        <taxon>Pseudaquabacterium</taxon>
    </lineage>
</organism>
<dbReference type="EMBL" id="BJCL01000003">
    <property type="protein sequence ID" value="GCL62692.1"/>
    <property type="molecule type" value="Genomic_DNA"/>
</dbReference>
<comment type="function">
    <text evidence="1">Zinc chaperone that directly transfers zinc cofactor to target proteins, thereby activating them. Zinc is transferred from the CXCC motif in the GTPase domain to the zinc binding site in target proteins in a process requiring GTP hydrolysis.</text>
</comment>
<evidence type="ECO:0000259" key="2">
    <source>
        <dbReference type="SMART" id="SM00833"/>
    </source>
</evidence>
<dbReference type="Pfam" id="PF02492">
    <property type="entry name" value="cobW"/>
    <property type="match status" value="1"/>
</dbReference>
<dbReference type="SMART" id="SM00833">
    <property type="entry name" value="CobW_C"/>
    <property type="match status" value="1"/>
</dbReference>
<feature type="domain" description="CobW C-terminal" evidence="2">
    <location>
        <begin position="218"/>
        <end position="306"/>
    </location>
</feature>
<evidence type="ECO:0000313" key="3">
    <source>
        <dbReference type="EMBL" id="GCL62692.1"/>
    </source>
</evidence>
<keyword evidence="4" id="KW-1185">Reference proteome</keyword>
<dbReference type="Proteomes" id="UP000301751">
    <property type="component" value="Unassembled WGS sequence"/>
</dbReference>
<dbReference type="PANTHER" id="PTHR13748:SF62">
    <property type="entry name" value="COBW DOMAIN-CONTAINING PROTEIN"/>
    <property type="match status" value="1"/>
</dbReference>
<dbReference type="RefSeq" id="WP_228027016.1">
    <property type="nucleotide sequence ID" value="NZ_BJCL01000003.1"/>
</dbReference>
<dbReference type="Gene3D" id="3.40.50.300">
    <property type="entry name" value="P-loop containing nucleotide triphosphate hydrolases"/>
    <property type="match status" value="1"/>
</dbReference>
<sequence length="314" mass="32421">MDRIPFTVLGGFLGAGKTTLLNRWLAAADGLRIAVLVNDFGAINIDAGLVAQAGSDAIALSNGCVCCAIGDDLSAAIATLLQASPPFNAVVVEASGVSDPWRIAQHALAEPRLQLQAVLLLVDAAALAGHLADPLLTDTLTRPLAHADLVVLNHADRASAADLGAARAWVQADAAQRGQPPPPLLEARHADLPLALLQDTLYQPHGGGLQPADHGAQFQAWQVQPAGVFDEARLRAWLRTLPPAVLRLKGWLPLAGGQWLSLQWAGRHAGVRRLAAPPAGAAALVTIGLAGQLPVAALAAGLQACIDENGGKEP</sequence>